<evidence type="ECO:0000256" key="2">
    <source>
        <dbReference type="ARBA" id="ARBA00012282"/>
    </source>
</evidence>
<evidence type="ECO:0000256" key="10">
    <source>
        <dbReference type="SAM" id="Phobius"/>
    </source>
</evidence>
<keyword evidence="7 10" id="KW-1133">Transmembrane helix</keyword>
<dbReference type="NCBIfam" id="NF007839">
    <property type="entry name" value="PRK10551.1"/>
    <property type="match status" value="1"/>
</dbReference>
<sequence length="521" mass="57911">MPLSGTFKRHATYARRVAWLSALSGLGFFLLFVTVLLTLTWHKRIQQHEQLLIESRDDLQQVITTLEETLSPLQPYSERPCASVSQALTAHAAFVSNLRAIVLVDRGNAYCSSATGAFMLAVNRISPDSNLQREFDIRLLDGTPMQPMKPALALWMKRPGAAESGMLATLNITLTRYQLLASYHPEITKLALVIGDKALLSGSNQVINVSELPPALTTLAVNHNDIQFLLYGSTISSGDLRMILLSGLLFSLLMAGTSWLLLTLCQRPGKEILQGIKRGQFHVEYQPLVLAHNGQPYGVEALLRWRHPTEGMIPPDAFISSAEAQNLIVPLTQHLFALVARDAHTLCQTLPRGTRMSLNISALHLAAANFRQHVQTWVDAMPADHFSYVFEITERTMVGEHHAGDHFAWLHQNNIKLAIDDFGTGHSALLYLEKYPFDYLKIDRGFVQSIGRETVNSPVLDAVLLLAKRLNLKTVAEGVESADQMTWLVNHGVTHLQGYLFSRPLCPTGLINYYQNPSLLA</sequence>
<keyword evidence="4" id="KW-0973">c-di-GMP</keyword>
<keyword evidence="5 10" id="KW-0812">Transmembrane</keyword>
<feature type="domain" description="EAL" evidence="11">
    <location>
        <begin position="265"/>
        <end position="518"/>
    </location>
</feature>
<accession>A0ABU5LD82</accession>
<dbReference type="InterPro" id="IPR035919">
    <property type="entry name" value="EAL_sf"/>
</dbReference>
<dbReference type="PANTHER" id="PTHR33121:SF73">
    <property type="entry name" value="CYCLIC DI-GMP PHOSPHODIESTERASE PDEN-RELATED"/>
    <property type="match status" value="1"/>
</dbReference>
<dbReference type="InterPro" id="IPR001633">
    <property type="entry name" value="EAL_dom"/>
</dbReference>
<evidence type="ECO:0000256" key="5">
    <source>
        <dbReference type="ARBA" id="ARBA00022692"/>
    </source>
</evidence>
<evidence type="ECO:0000259" key="11">
    <source>
        <dbReference type="PROSITE" id="PS50883"/>
    </source>
</evidence>
<evidence type="ECO:0000256" key="9">
    <source>
        <dbReference type="ARBA" id="ARBA00034290"/>
    </source>
</evidence>
<dbReference type="PANTHER" id="PTHR33121">
    <property type="entry name" value="CYCLIC DI-GMP PHOSPHODIESTERASE PDEF"/>
    <property type="match status" value="1"/>
</dbReference>
<comment type="caution">
    <text evidence="12">The sequence shown here is derived from an EMBL/GenBank/DDBJ whole genome shotgun (WGS) entry which is preliminary data.</text>
</comment>
<organism evidence="12 13">
    <name type="scientific">Pantoea eucrina</name>
    <dbReference type="NCBI Taxonomy" id="472693"/>
    <lineage>
        <taxon>Bacteria</taxon>
        <taxon>Pseudomonadati</taxon>
        <taxon>Pseudomonadota</taxon>
        <taxon>Gammaproteobacteria</taxon>
        <taxon>Enterobacterales</taxon>
        <taxon>Erwiniaceae</taxon>
        <taxon>Pantoea</taxon>
    </lineage>
</organism>
<keyword evidence="6 12" id="KW-0378">Hydrolase</keyword>
<dbReference type="PROSITE" id="PS50883">
    <property type="entry name" value="EAL"/>
    <property type="match status" value="1"/>
</dbReference>
<dbReference type="Pfam" id="PF00563">
    <property type="entry name" value="EAL"/>
    <property type="match status" value="1"/>
</dbReference>
<dbReference type="SMART" id="SM00052">
    <property type="entry name" value="EAL"/>
    <property type="match status" value="1"/>
</dbReference>
<proteinExistence type="predicted"/>
<comment type="subcellular location">
    <subcellularLocation>
        <location evidence="1">Cell membrane</location>
        <topology evidence="1">Multi-pass membrane protein</topology>
    </subcellularLocation>
</comment>
<keyword evidence="13" id="KW-1185">Reference proteome</keyword>
<dbReference type="GO" id="GO:0071111">
    <property type="term" value="F:cyclic-guanylate-specific phosphodiesterase activity"/>
    <property type="evidence" value="ECO:0007669"/>
    <property type="project" value="UniProtKB-EC"/>
</dbReference>
<feature type="transmembrane region" description="Helical" evidence="10">
    <location>
        <begin position="20"/>
        <end position="41"/>
    </location>
</feature>
<gene>
    <name evidence="12" type="ORF">N4G40_06335</name>
</gene>
<dbReference type="InterPro" id="IPR024744">
    <property type="entry name" value="CSS-motif_dom"/>
</dbReference>
<evidence type="ECO:0000313" key="12">
    <source>
        <dbReference type="EMBL" id="MDZ7277890.1"/>
    </source>
</evidence>
<dbReference type="Proteomes" id="UP001288620">
    <property type="component" value="Unassembled WGS sequence"/>
</dbReference>
<dbReference type="SUPFAM" id="SSF141868">
    <property type="entry name" value="EAL domain-like"/>
    <property type="match status" value="1"/>
</dbReference>
<comment type="catalytic activity">
    <reaction evidence="9">
        <text>3',3'-c-di-GMP + H2O = 5'-phosphoguanylyl(3'-&gt;5')guanosine + H(+)</text>
        <dbReference type="Rhea" id="RHEA:24902"/>
        <dbReference type="ChEBI" id="CHEBI:15377"/>
        <dbReference type="ChEBI" id="CHEBI:15378"/>
        <dbReference type="ChEBI" id="CHEBI:58754"/>
        <dbReference type="ChEBI" id="CHEBI:58805"/>
        <dbReference type="EC" id="3.1.4.52"/>
    </reaction>
</comment>
<dbReference type="RefSeq" id="WP_322541930.1">
    <property type="nucleotide sequence ID" value="NZ_JAOBTT010000001.1"/>
</dbReference>
<dbReference type="Gene3D" id="3.20.20.450">
    <property type="entry name" value="EAL domain"/>
    <property type="match status" value="1"/>
</dbReference>
<dbReference type="EMBL" id="JAOBTT010000001">
    <property type="protein sequence ID" value="MDZ7277890.1"/>
    <property type="molecule type" value="Genomic_DNA"/>
</dbReference>
<evidence type="ECO:0000256" key="8">
    <source>
        <dbReference type="ARBA" id="ARBA00023136"/>
    </source>
</evidence>
<dbReference type="EC" id="3.1.4.52" evidence="2"/>
<evidence type="ECO:0000256" key="3">
    <source>
        <dbReference type="ARBA" id="ARBA00022475"/>
    </source>
</evidence>
<evidence type="ECO:0000256" key="6">
    <source>
        <dbReference type="ARBA" id="ARBA00022801"/>
    </source>
</evidence>
<keyword evidence="3" id="KW-1003">Cell membrane</keyword>
<name>A0ABU5LD82_9GAMM</name>
<dbReference type="InterPro" id="IPR050706">
    <property type="entry name" value="Cyclic-di-GMP_PDE-like"/>
</dbReference>
<reference evidence="13" key="1">
    <citation type="submission" date="2023-07" db="EMBL/GenBank/DDBJ databases">
        <title>Structural and functional analysis of rice phyllospheric bacteria for their antimicrobial properties and defense elicitation against blast disease.</title>
        <authorList>
            <person name="Sahu K.P."/>
            <person name="Asharani P."/>
            <person name="Kumar M."/>
            <person name="Reddy B."/>
            <person name="Kumar A."/>
        </authorList>
    </citation>
    <scope>NUCLEOTIDE SEQUENCE [LARGE SCALE GENOMIC DNA]</scope>
    <source>
        <strain evidence="13">OsEp_Plm_30P10</strain>
    </source>
</reference>
<evidence type="ECO:0000256" key="1">
    <source>
        <dbReference type="ARBA" id="ARBA00004651"/>
    </source>
</evidence>
<evidence type="ECO:0000313" key="13">
    <source>
        <dbReference type="Proteomes" id="UP001288620"/>
    </source>
</evidence>
<keyword evidence="8 10" id="KW-0472">Membrane</keyword>
<evidence type="ECO:0000256" key="7">
    <source>
        <dbReference type="ARBA" id="ARBA00022989"/>
    </source>
</evidence>
<dbReference type="CDD" id="cd01948">
    <property type="entry name" value="EAL"/>
    <property type="match status" value="1"/>
</dbReference>
<evidence type="ECO:0000256" key="4">
    <source>
        <dbReference type="ARBA" id="ARBA00022636"/>
    </source>
</evidence>
<protein>
    <recommendedName>
        <fullName evidence="2">cyclic-guanylate-specific phosphodiesterase</fullName>
        <ecNumber evidence="2">3.1.4.52</ecNumber>
    </recommendedName>
</protein>
<dbReference type="Pfam" id="PF12792">
    <property type="entry name" value="CSS-motif"/>
    <property type="match status" value="1"/>
</dbReference>